<organism evidence="1 2">
    <name type="scientific">Rangifer tarandus platyrhynchus</name>
    <name type="common">Svalbard reindeer</name>
    <dbReference type="NCBI Taxonomy" id="3082113"/>
    <lineage>
        <taxon>Eukaryota</taxon>
        <taxon>Metazoa</taxon>
        <taxon>Chordata</taxon>
        <taxon>Craniata</taxon>
        <taxon>Vertebrata</taxon>
        <taxon>Euteleostomi</taxon>
        <taxon>Mammalia</taxon>
        <taxon>Eutheria</taxon>
        <taxon>Laurasiatheria</taxon>
        <taxon>Artiodactyla</taxon>
        <taxon>Ruminantia</taxon>
        <taxon>Pecora</taxon>
        <taxon>Cervidae</taxon>
        <taxon>Odocoileinae</taxon>
        <taxon>Rangifer</taxon>
    </lineage>
</organism>
<name>A0ABN8ZTQ7_RANTA</name>
<accession>A0ABN8ZTQ7</accession>
<sequence>MSVSQKVVCITGGIRPGFSWWVDDSLQYGKLENPGSGTACNTVGLGTQRPRPQVTLPPSSLGPTNPLLSPVGCLSYPQQQKTQSTDPATVENLNCAKICQTSEIRDLLGFRTSKYAMSYPRN</sequence>
<protein>
    <submittedName>
        <fullName evidence="1">Uncharacterized protein</fullName>
    </submittedName>
</protein>
<dbReference type="EMBL" id="OX459942">
    <property type="protein sequence ID" value="CAI9177332.1"/>
    <property type="molecule type" value="Genomic_DNA"/>
</dbReference>
<keyword evidence="2" id="KW-1185">Reference proteome</keyword>
<gene>
    <name evidence="1" type="ORF">MRATA1EN1_LOCUS26294</name>
</gene>
<evidence type="ECO:0000313" key="2">
    <source>
        <dbReference type="Proteomes" id="UP001176941"/>
    </source>
</evidence>
<dbReference type="Proteomes" id="UP001176941">
    <property type="component" value="Chromosome 6"/>
</dbReference>
<evidence type="ECO:0000313" key="1">
    <source>
        <dbReference type="EMBL" id="CAI9177332.1"/>
    </source>
</evidence>
<proteinExistence type="predicted"/>
<reference evidence="1" key="1">
    <citation type="submission" date="2023-04" db="EMBL/GenBank/DDBJ databases">
        <authorList>
            <consortium name="ELIXIR-Norway"/>
        </authorList>
    </citation>
    <scope>NUCLEOTIDE SEQUENCE [LARGE SCALE GENOMIC DNA]</scope>
</reference>